<dbReference type="InterPro" id="IPR055065">
    <property type="entry name" value="OB_MCM10"/>
</dbReference>
<dbReference type="OrthoDB" id="273123at2759"/>
<keyword evidence="3" id="KW-0235">DNA replication</keyword>
<comment type="similarity">
    <text evidence="2">Belongs to the MCM10 family.</text>
</comment>
<evidence type="ECO:0000313" key="12">
    <source>
        <dbReference type="Proteomes" id="UP000243217"/>
    </source>
</evidence>
<dbReference type="PANTHER" id="PTHR13454:SF11">
    <property type="entry name" value="PROTEIN MCM10 HOMOLOG"/>
    <property type="match status" value="1"/>
</dbReference>
<evidence type="ECO:0000256" key="6">
    <source>
        <dbReference type="ARBA" id="ARBA00022833"/>
    </source>
</evidence>
<accession>A0A1V9Z0Y4</accession>
<evidence type="ECO:0000256" key="1">
    <source>
        <dbReference type="ARBA" id="ARBA00004123"/>
    </source>
</evidence>
<proteinExistence type="inferred from homology"/>
<dbReference type="EMBL" id="JNBS01002403">
    <property type="protein sequence ID" value="OQR91621.1"/>
    <property type="molecule type" value="Genomic_DNA"/>
</dbReference>
<name>A0A1V9Z0Y4_9STRA</name>
<keyword evidence="6" id="KW-0862">Zinc</keyword>
<dbReference type="GO" id="GO:0003688">
    <property type="term" value="F:DNA replication origin binding"/>
    <property type="evidence" value="ECO:0007669"/>
    <property type="project" value="TreeGrafter"/>
</dbReference>
<keyword evidence="4" id="KW-0479">Metal-binding</keyword>
<dbReference type="AlphaFoldDB" id="A0A1V9Z0Y4"/>
<protein>
    <submittedName>
        <fullName evidence="11">Uncharacterized protein</fullName>
    </submittedName>
</protein>
<dbReference type="Gene3D" id="2.40.50.140">
    <property type="entry name" value="Nucleic acid-binding proteins"/>
    <property type="match status" value="1"/>
</dbReference>
<keyword evidence="7" id="KW-0539">Nucleus</keyword>
<comment type="subcellular location">
    <subcellularLocation>
        <location evidence="1">Nucleus</location>
    </subcellularLocation>
</comment>
<evidence type="ECO:0000256" key="2">
    <source>
        <dbReference type="ARBA" id="ARBA00009679"/>
    </source>
</evidence>
<evidence type="ECO:0000256" key="3">
    <source>
        <dbReference type="ARBA" id="ARBA00022705"/>
    </source>
</evidence>
<dbReference type="GO" id="GO:0043596">
    <property type="term" value="C:nuclear replication fork"/>
    <property type="evidence" value="ECO:0007669"/>
    <property type="project" value="TreeGrafter"/>
</dbReference>
<keyword evidence="5" id="KW-0863">Zinc-finger</keyword>
<dbReference type="InterPro" id="IPR015408">
    <property type="entry name" value="Znf_Mcm10/DnaG"/>
</dbReference>
<dbReference type="GO" id="GO:0003697">
    <property type="term" value="F:single-stranded DNA binding"/>
    <property type="evidence" value="ECO:0007669"/>
    <property type="project" value="InterPro"/>
</dbReference>
<evidence type="ECO:0000256" key="4">
    <source>
        <dbReference type="ARBA" id="ARBA00022723"/>
    </source>
</evidence>
<evidence type="ECO:0000313" key="11">
    <source>
        <dbReference type="EMBL" id="OQR91621.1"/>
    </source>
</evidence>
<evidence type="ECO:0000256" key="8">
    <source>
        <dbReference type="SAM" id="MobiDB-lite"/>
    </source>
</evidence>
<dbReference type="InterPro" id="IPR040184">
    <property type="entry name" value="Mcm10"/>
</dbReference>
<dbReference type="GO" id="GO:0008270">
    <property type="term" value="F:zinc ion binding"/>
    <property type="evidence" value="ECO:0007669"/>
    <property type="project" value="UniProtKB-KW"/>
</dbReference>
<feature type="region of interest" description="Disordered" evidence="8">
    <location>
        <begin position="381"/>
        <end position="414"/>
    </location>
</feature>
<dbReference type="Pfam" id="PF22379">
    <property type="entry name" value="OB_MCM10"/>
    <property type="match status" value="1"/>
</dbReference>
<keyword evidence="12" id="KW-1185">Reference proteome</keyword>
<dbReference type="PANTHER" id="PTHR13454">
    <property type="entry name" value="PROTEIN MCM10 HOMOLOG"/>
    <property type="match status" value="1"/>
</dbReference>
<evidence type="ECO:0000256" key="5">
    <source>
        <dbReference type="ARBA" id="ARBA00022771"/>
    </source>
</evidence>
<dbReference type="STRING" id="74557.A0A1V9Z0Y4"/>
<evidence type="ECO:0000259" key="10">
    <source>
        <dbReference type="Pfam" id="PF22379"/>
    </source>
</evidence>
<dbReference type="Pfam" id="PF09329">
    <property type="entry name" value="zf-primase"/>
    <property type="match status" value="1"/>
</dbReference>
<evidence type="ECO:0000259" key="9">
    <source>
        <dbReference type="Pfam" id="PF09329"/>
    </source>
</evidence>
<evidence type="ECO:0000256" key="7">
    <source>
        <dbReference type="ARBA" id="ARBA00023242"/>
    </source>
</evidence>
<dbReference type="Proteomes" id="UP000243217">
    <property type="component" value="Unassembled WGS sequence"/>
</dbReference>
<comment type="caution">
    <text evidence="11">The sequence shown here is derived from an EMBL/GenBank/DDBJ whole genome shotgun (WGS) entry which is preliminary data.</text>
</comment>
<dbReference type="InterPro" id="IPR012340">
    <property type="entry name" value="NA-bd_OB-fold"/>
</dbReference>
<feature type="domain" description="MCM10 OB-fold" evidence="10">
    <location>
        <begin position="80"/>
        <end position="205"/>
    </location>
</feature>
<gene>
    <name evidence="11" type="ORF">THRCLA_08931</name>
</gene>
<feature type="domain" description="Zinc finger Mcm10/DnaG-type" evidence="9">
    <location>
        <begin position="209"/>
        <end position="254"/>
    </location>
</feature>
<sequence>MATKWNWAELCTKKESKPAPAVIPEPKKPKKKVPAANSFTYTNISRPQPSPTAHLDEKTKFGFVQVPVIDGIDMISAEEFSSLRVKDRLISSEEMREHMQGRTNVRLADLESKHVHRLEKEQVDWVTIGVVTKASVVQIPTGGQYLVWTLSDLDNCMISLFLYNQAYEAYRKEREGQLIAVINPTILPAREQGQFSLKVTSPHEIAKIGTAMDFGFCQSFTHGGRQCKIAVNMAKSRYCVIHLAQRLKDAGKGRQALNSSQTFRSDIFKGGDSIRNISSGSYGLNMAKKKPVDRKRKAEAIATTVTSVGDITVEGPKKTKPIETVNFKPSTLDDLKASLKNPPANASNRGQQSIIAKMLGISSKPKNINLMQYMTKHTTHASIPNQPSAQAPILGQKRKKATHPASLRMTTSSNPRAANVTSLRATGMFAFDTPSKPSVLERK</sequence>
<reference evidence="11 12" key="1">
    <citation type="journal article" date="2014" name="Genome Biol. Evol.">
        <title>The secreted proteins of Achlya hypogyna and Thraustotheca clavata identify the ancestral oomycete secretome and reveal gene acquisitions by horizontal gene transfer.</title>
        <authorList>
            <person name="Misner I."/>
            <person name="Blouin N."/>
            <person name="Leonard G."/>
            <person name="Richards T.A."/>
            <person name="Lane C.E."/>
        </authorList>
    </citation>
    <scope>NUCLEOTIDE SEQUENCE [LARGE SCALE GENOMIC DNA]</scope>
    <source>
        <strain evidence="11 12">ATCC 34112</strain>
    </source>
</reference>
<dbReference type="GO" id="GO:0006270">
    <property type="term" value="P:DNA replication initiation"/>
    <property type="evidence" value="ECO:0007669"/>
    <property type="project" value="InterPro"/>
</dbReference>
<feature type="region of interest" description="Disordered" evidence="8">
    <location>
        <begin position="16"/>
        <end position="35"/>
    </location>
</feature>
<organism evidence="11 12">
    <name type="scientific">Thraustotheca clavata</name>
    <dbReference type="NCBI Taxonomy" id="74557"/>
    <lineage>
        <taxon>Eukaryota</taxon>
        <taxon>Sar</taxon>
        <taxon>Stramenopiles</taxon>
        <taxon>Oomycota</taxon>
        <taxon>Saprolegniomycetes</taxon>
        <taxon>Saprolegniales</taxon>
        <taxon>Achlyaceae</taxon>
        <taxon>Thraustotheca</taxon>
    </lineage>
</organism>